<dbReference type="InterPro" id="IPR018770">
    <property type="entry name" value="ChloroindolylP_hydrolase"/>
</dbReference>
<sequence length="283" mass="32928">MLNIGHHFLRYALAFVIGPIVTGITWMGFGLPFFISVFAGIVGFGVTALATKFFQKRAIRKQFNLTKSEYKLIDEQLQEATDTTAMLASLFTKVRSIKGFRQLYDMNKTAKRIVNIVKKNPLKFYQAETFFYAHLPSVGELAEKYVTLSREKIKDHDVQIALRQTQHALDEYNRMLDEDLREVLADDIQSLKMELDFASITAKRFHERADSEPVMPTKKPQQLDEMDEFEAALQKPAKEPVSLEKKEELDKQQDIPFREPELVPLKRVQEQPRTRMERRHFNN</sequence>
<keyword evidence="2" id="KW-1133">Transmembrane helix</keyword>
<evidence type="ECO:0000256" key="2">
    <source>
        <dbReference type="SAM" id="Phobius"/>
    </source>
</evidence>
<accession>A0A433RS87</accession>
<reference evidence="3 4" key="1">
    <citation type="submission" date="2014-11" db="EMBL/GenBank/DDBJ databases">
        <title>Genome sequence and analysis of novel Kurthia sp.</title>
        <authorList>
            <person name="Lawson J.N."/>
            <person name="Gonzalez J.E."/>
            <person name="Rinauldi L."/>
            <person name="Xuan Z."/>
            <person name="Firman A."/>
            <person name="Shaddox L."/>
            <person name="Trudeau A."/>
            <person name="Shah S."/>
            <person name="Reiman D."/>
        </authorList>
    </citation>
    <scope>NUCLEOTIDE SEQUENCE [LARGE SCALE GENOMIC DNA]</scope>
    <source>
        <strain evidence="3 4">3B1D</strain>
    </source>
</reference>
<dbReference type="Pfam" id="PF10112">
    <property type="entry name" value="Halogen_Hydrol"/>
    <property type="match status" value="1"/>
</dbReference>
<comment type="caution">
    <text evidence="3">The sequence shown here is derived from an EMBL/GenBank/DDBJ whole genome shotgun (WGS) entry which is preliminary data.</text>
</comment>
<proteinExistence type="predicted"/>
<evidence type="ECO:0000256" key="1">
    <source>
        <dbReference type="SAM" id="MobiDB-lite"/>
    </source>
</evidence>
<dbReference type="AlphaFoldDB" id="A0A433RS87"/>
<keyword evidence="2" id="KW-0472">Membrane</keyword>
<evidence type="ECO:0000313" key="4">
    <source>
        <dbReference type="Proteomes" id="UP000288623"/>
    </source>
</evidence>
<dbReference type="OrthoDB" id="2081028at2"/>
<gene>
    <name evidence="3" type="ORF">QI30_08590</name>
</gene>
<dbReference type="RefSeq" id="WP_020189809.1">
    <property type="nucleotide sequence ID" value="NZ_JTFC01000031.1"/>
</dbReference>
<dbReference type="Proteomes" id="UP000288623">
    <property type="component" value="Unassembled WGS sequence"/>
</dbReference>
<keyword evidence="2" id="KW-0812">Transmembrane</keyword>
<evidence type="ECO:0008006" key="5">
    <source>
        <dbReference type="Google" id="ProtNLM"/>
    </source>
</evidence>
<organism evidence="3 4">
    <name type="scientific">Candidatus Kurthia intestinigallinarum</name>
    <dbReference type="NCBI Taxonomy" id="1562256"/>
    <lineage>
        <taxon>Bacteria</taxon>
        <taxon>Bacillati</taxon>
        <taxon>Bacillota</taxon>
        <taxon>Bacilli</taxon>
        <taxon>Bacillales</taxon>
        <taxon>Caryophanaceae</taxon>
        <taxon>Kurthia</taxon>
    </lineage>
</organism>
<feature type="region of interest" description="Disordered" evidence="1">
    <location>
        <begin position="208"/>
        <end position="283"/>
    </location>
</feature>
<feature type="transmembrane region" description="Helical" evidence="2">
    <location>
        <begin position="33"/>
        <end position="54"/>
    </location>
</feature>
<dbReference type="EMBL" id="JTFC01000031">
    <property type="protein sequence ID" value="RUS55023.1"/>
    <property type="molecule type" value="Genomic_DNA"/>
</dbReference>
<feature type="compositionally biased region" description="Basic and acidic residues" evidence="1">
    <location>
        <begin position="236"/>
        <end position="261"/>
    </location>
</feature>
<feature type="transmembrane region" description="Helical" evidence="2">
    <location>
        <begin position="7"/>
        <end position="27"/>
    </location>
</feature>
<protein>
    <recommendedName>
        <fullName evidence="5">5-bromo-4-chloroindolyl phosphate hydrolysis protein</fullName>
    </recommendedName>
</protein>
<keyword evidence="4" id="KW-1185">Reference proteome</keyword>
<evidence type="ECO:0000313" key="3">
    <source>
        <dbReference type="EMBL" id="RUS55023.1"/>
    </source>
</evidence>
<name>A0A433RS87_9BACL</name>